<reference evidence="2" key="2">
    <citation type="submission" date="2015-05" db="EMBL/GenBank/DDBJ databases">
        <title>Complete genome sequence of Corynebacterium uterequi DSM 45634, isolated from the uterus of a maiden mare.</title>
        <authorList>
            <person name="Ruckert C."/>
            <person name="Albersmeier A."/>
            <person name="Winkler A."/>
            <person name="Tauch A."/>
        </authorList>
    </citation>
    <scope>NUCLEOTIDE SEQUENCE [LARGE SCALE GENOMIC DNA]</scope>
    <source>
        <strain evidence="2">DSM 45634</strain>
    </source>
</reference>
<dbReference type="KEGG" id="cut:CUTER_09800"/>
<keyword evidence="1" id="KW-0378">Hydrolase</keyword>
<reference evidence="1 2" key="1">
    <citation type="journal article" date="2015" name="Genome Announc.">
        <title>Virulence Factor Genes Detected in the Complete Genome Sequence of Corynebacterium uterequi DSM 45634, Isolated from the Uterus of a Maiden Mare.</title>
        <authorList>
            <person name="Ruckert C."/>
            <person name="Kriete M."/>
            <person name="Jaenicke S."/>
            <person name="Winkler A."/>
            <person name="Tauch A."/>
        </authorList>
    </citation>
    <scope>NUCLEOTIDE SEQUENCE [LARGE SCALE GENOMIC DNA]</scope>
    <source>
        <strain evidence="1 2">DSM 45634</strain>
    </source>
</reference>
<dbReference type="InterPro" id="IPR053169">
    <property type="entry name" value="MUG_Protein"/>
</dbReference>
<dbReference type="SUPFAM" id="SSF48208">
    <property type="entry name" value="Six-hairpin glycosidases"/>
    <property type="match status" value="1"/>
</dbReference>
<sequence length="402" mass="44790">MHEKWAHRSGLAKTAISDRHAARLWRLPASNLAVVSWPPVFKERVFINWHYWWQAHYIDCLVDAALRDPSNDNRQTIVRTLRGIRLRNGKFTRNRYYDDKAWLALALGRAVELPKFPAHRFQSALKDLELNIIAGIDSVTGVLPWRVGETFFNVPSNGPGAIMLARSGRLDQAVSITDWIFDNLINDDGLVMDGIRMRMDGPEIVRTIHPYNQGTAMAACLEVALELRKRAGFGYEEGVAGIDDAERIDESMRFITRIRELVQAVAVHMATPAGVIDWETGDGDGGLFKGILVRYLADVAVRLPADSPVNRAAKKLAARLVLASAESVWNHRLEVDGLPIFPTDWTADAHLPHNYGLGPTSFGEAVGVIRIAERDLSVQLSGWMLLEAAARVAKHRGEAAQK</sequence>
<dbReference type="InterPro" id="IPR008928">
    <property type="entry name" value="6-hairpin_glycosidase_sf"/>
</dbReference>
<dbReference type="OrthoDB" id="2505409at2"/>
<evidence type="ECO:0000313" key="2">
    <source>
        <dbReference type="Proteomes" id="UP000035548"/>
    </source>
</evidence>
<evidence type="ECO:0000313" key="1">
    <source>
        <dbReference type="EMBL" id="AKK11928.1"/>
    </source>
</evidence>
<protein>
    <submittedName>
        <fullName evidence="1">Putative glycosyl hydrolase</fullName>
    </submittedName>
</protein>
<dbReference type="Proteomes" id="UP000035548">
    <property type="component" value="Chromosome"/>
</dbReference>
<dbReference type="GO" id="GO:0005975">
    <property type="term" value="P:carbohydrate metabolic process"/>
    <property type="evidence" value="ECO:0007669"/>
    <property type="project" value="InterPro"/>
</dbReference>
<dbReference type="PATRIC" id="fig|1072256.5.peg.1931"/>
<dbReference type="Gene3D" id="1.50.10.20">
    <property type="match status" value="1"/>
</dbReference>
<dbReference type="PANTHER" id="PTHR47791:SF3">
    <property type="entry name" value="MEIOTICALLY UP-REGULATED GENE 191 PROTEIN"/>
    <property type="match status" value="1"/>
</dbReference>
<dbReference type="AlphaFoldDB" id="A0A0G3HJ02"/>
<name>A0A0G3HJ02_9CORY</name>
<dbReference type="InterPro" id="IPR014512">
    <property type="entry name" value="O_gly_hydro"/>
</dbReference>
<gene>
    <name evidence="1" type="ORF">CUTER_09800</name>
</gene>
<accession>A0A0G3HJ02</accession>
<dbReference type="EMBL" id="CP011546">
    <property type="protein sequence ID" value="AKK11928.1"/>
    <property type="molecule type" value="Genomic_DNA"/>
</dbReference>
<dbReference type="STRING" id="1072256.CUTER_09800"/>
<organism evidence="1 2">
    <name type="scientific">Corynebacterium uterequi</name>
    <dbReference type="NCBI Taxonomy" id="1072256"/>
    <lineage>
        <taxon>Bacteria</taxon>
        <taxon>Bacillati</taxon>
        <taxon>Actinomycetota</taxon>
        <taxon>Actinomycetes</taxon>
        <taxon>Mycobacteriales</taxon>
        <taxon>Corynebacteriaceae</taxon>
        <taxon>Corynebacterium</taxon>
    </lineage>
</organism>
<dbReference type="PANTHER" id="PTHR47791">
    <property type="entry name" value="MEIOTICALLY UP-REGULATED GENE 191 PROTEIN"/>
    <property type="match status" value="1"/>
</dbReference>
<keyword evidence="2" id="KW-1185">Reference proteome</keyword>
<proteinExistence type="predicted"/>
<dbReference type="Pfam" id="PF03663">
    <property type="entry name" value="Glyco_hydro_76"/>
    <property type="match status" value="1"/>
</dbReference>
<dbReference type="PIRSF" id="PIRSF021505">
    <property type="entry name" value="O_gly_hdrol"/>
    <property type="match status" value="1"/>
</dbReference>
<dbReference type="RefSeq" id="WP_047260243.1">
    <property type="nucleotide sequence ID" value="NZ_CP011546.1"/>
</dbReference>
<dbReference type="InterPro" id="IPR005198">
    <property type="entry name" value="Glyco_hydro_76"/>
</dbReference>
<dbReference type="GO" id="GO:0016787">
    <property type="term" value="F:hydrolase activity"/>
    <property type="evidence" value="ECO:0007669"/>
    <property type="project" value="UniProtKB-KW"/>
</dbReference>